<accession>A0ABQ3AAU6</accession>
<proteinExistence type="predicted"/>
<dbReference type="EMBL" id="BMUU01000006">
    <property type="protein sequence ID" value="GGY42560.1"/>
    <property type="molecule type" value="Genomic_DNA"/>
</dbReference>
<dbReference type="Proteomes" id="UP000600946">
    <property type="component" value="Unassembled WGS sequence"/>
</dbReference>
<organism evidence="1 2">
    <name type="scientific">Streptomyces xanthochromogenes</name>
    <dbReference type="NCBI Taxonomy" id="67384"/>
    <lineage>
        <taxon>Bacteria</taxon>
        <taxon>Bacillati</taxon>
        <taxon>Actinomycetota</taxon>
        <taxon>Actinomycetes</taxon>
        <taxon>Kitasatosporales</taxon>
        <taxon>Streptomycetaceae</taxon>
        <taxon>Streptomyces</taxon>
    </lineage>
</organism>
<protein>
    <recommendedName>
        <fullName evidence="3">LuxR family transcriptional regulator</fullName>
    </recommendedName>
</protein>
<dbReference type="InterPro" id="IPR027417">
    <property type="entry name" value="P-loop_NTPase"/>
</dbReference>
<dbReference type="Gene3D" id="1.25.40.10">
    <property type="entry name" value="Tetratricopeptide repeat domain"/>
    <property type="match status" value="1"/>
</dbReference>
<keyword evidence="2" id="KW-1185">Reference proteome</keyword>
<sequence length="687" mass="74212">MAGKIPDETSSFVGRREELRRVERALSVHRLVTLTGTGGVGKTRVALRAAARGGPGHRDGVIWAELWPLMGSDLLIATVADAAGLADHTPRLAADALCAWLAEREALLVLDSCEHLAADCRRLIGQLLCSAPGLTVLATSRQPLEVDGEHVLAIGPLPVDGTRGARAPSDAARLLLSRAAEAAPDVDVDSPSERAAADAICRRLEGIPLALELASGQLRQRRLTDLAGALGSPLTMLSGEPSARPPRHASLRTTIGWSHELCTPAERLLWARLAVLRGPFDARTAQLVCSGGPLSEDGVADALSGLVVKCVVQRDGDRHRMLDSLKEYGRMWLEELGEREQLADRHAAYFHEVVRQADERWLGPEQAREYGRIAQAHPDLCAALDHLMNDPDGAAVDLAGRVAFFWSCCGHLHEARHYLERALLEHREPGPVLTRALWALGIVRLLQGEPEPAAQLAAHCARAAEEDEDPEAALGAAYLLSLTYLMTGRPLVAQSLAESALAEAAEDDFVSPSRLRCRLITVFTRTALGVYDEAEGLARRLLAACEQRDEVWTRSYVEYQLSLIALFRDRPAEAAEHARAMLRGKRRLGDRFGIALGVDLLAAAAAEQGEGEQAARLSGTGQTYWRSVGHPQRGTPELAAVRERTDLRARTAIGDHAYRVARQRGASDTRATLALALGPAEPPAPPE</sequence>
<evidence type="ECO:0000313" key="1">
    <source>
        <dbReference type="EMBL" id="GGY42560.1"/>
    </source>
</evidence>
<name>A0ABQ3AAU6_9ACTN</name>
<dbReference type="PRINTS" id="PR00364">
    <property type="entry name" value="DISEASERSIST"/>
</dbReference>
<comment type="caution">
    <text evidence="1">The sequence shown here is derived from an EMBL/GenBank/DDBJ whole genome shotgun (WGS) entry which is preliminary data.</text>
</comment>
<gene>
    <name evidence="1" type="ORF">GCM10010326_40950</name>
</gene>
<dbReference type="PANTHER" id="PTHR47691:SF3">
    <property type="entry name" value="HTH-TYPE TRANSCRIPTIONAL REGULATOR RV0890C-RELATED"/>
    <property type="match status" value="1"/>
</dbReference>
<evidence type="ECO:0008006" key="3">
    <source>
        <dbReference type="Google" id="ProtNLM"/>
    </source>
</evidence>
<dbReference type="RefSeq" id="WP_190027898.1">
    <property type="nucleotide sequence ID" value="NZ_BMUU01000006.1"/>
</dbReference>
<reference evidence="2" key="1">
    <citation type="journal article" date="2019" name="Int. J. Syst. Evol. Microbiol.">
        <title>The Global Catalogue of Microorganisms (GCM) 10K type strain sequencing project: providing services to taxonomists for standard genome sequencing and annotation.</title>
        <authorList>
            <consortium name="The Broad Institute Genomics Platform"/>
            <consortium name="The Broad Institute Genome Sequencing Center for Infectious Disease"/>
            <person name="Wu L."/>
            <person name="Ma J."/>
        </authorList>
    </citation>
    <scope>NUCLEOTIDE SEQUENCE [LARGE SCALE GENOMIC DNA]</scope>
    <source>
        <strain evidence="2">JCM 4594</strain>
    </source>
</reference>
<dbReference type="Gene3D" id="3.40.50.300">
    <property type="entry name" value="P-loop containing nucleotide triphosphate hydrolases"/>
    <property type="match status" value="1"/>
</dbReference>
<dbReference type="GeneID" id="96292033"/>
<dbReference type="SUPFAM" id="SSF52540">
    <property type="entry name" value="P-loop containing nucleoside triphosphate hydrolases"/>
    <property type="match status" value="1"/>
</dbReference>
<dbReference type="InterPro" id="IPR011990">
    <property type="entry name" value="TPR-like_helical_dom_sf"/>
</dbReference>
<dbReference type="PANTHER" id="PTHR47691">
    <property type="entry name" value="REGULATOR-RELATED"/>
    <property type="match status" value="1"/>
</dbReference>
<evidence type="ECO:0000313" key="2">
    <source>
        <dbReference type="Proteomes" id="UP000600946"/>
    </source>
</evidence>